<feature type="transmembrane region" description="Helical" evidence="1">
    <location>
        <begin position="6"/>
        <end position="25"/>
    </location>
</feature>
<gene>
    <name evidence="2" type="ORF">S12H4_23649</name>
</gene>
<name>X1SBX5_9ZZZZ</name>
<keyword evidence="1" id="KW-1133">Transmembrane helix</keyword>
<dbReference type="AlphaFoldDB" id="X1SBX5"/>
<proteinExistence type="predicted"/>
<organism evidence="2">
    <name type="scientific">marine sediment metagenome</name>
    <dbReference type="NCBI Taxonomy" id="412755"/>
    <lineage>
        <taxon>unclassified sequences</taxon>
        <taxon>metagenomes</taxon>
        <taxon>ecological metagenomes</taxon>
    </lineage>
</organism>
<evidence type="ECO:0000256" key="1">
    <source>
        <dbReference type="SAM" id="Phobius"/>
    </source>
</evidence>
<dbReference type="EMBL" id="BARW01012615">
    <property type="protein sequence ID" value="GAI72935.1"/>
    <property type="molecule type" value="Genomic_DNA"/>
</dbReference>
<keyword evidence="1" id="KW-0812">Transmembrane</keyword>
<accession>X1SBX5</accession>
<comment type="caution">
    <text evidence="2">The sequence shown here is derived from an EMBL/GenBank/DDBJ whole genome shotgun (WGS) entry which is preliminary data.</text>
</comment>
<keyword evidence="1" id="KW-0472">Membrane</keyword>
<protein>
    <submittedName>
        <fullName evidence="2">Uncharacterized protein</fullName>
    </submittedName>
</protein>
<sequence length="71" mass="8564">MVLVTIGGKTLYIATFVIIEILQFLNIKMLKQKILNFIKHISFKIYLKLDNRHSKIYNEYVKERVMAEFHY</sequence>
<reference evidence="2" key="1">
    <citation type="journal article" date="2014" name="Front. Microbiol.">
        <title>High frequency of phylogenetically diverse reductive dehalogenase-homologous genes in deep subseafloor sedimentary metagenomes.</title>
        <authorList>
            <person name="Kawai M."/>
            <person name="Futagami T."/>
            <person name="Toyoda A."/>
            <person name="Takaki Y."/>
            <person name="Nishi S."/>
            <person name="Hori S."/>
            <person name="Arai W."/>
            <person name="Tsubouchi T."/>
            <person name="Morono Y."/>
            <person name="Uchiyama I."/>
            <person name="Ito T."/>
            <person name="Fujiyama A."/>
            <person name="Inagaki F."/>
            <person name="Takami H."/>
        </authorList>
    </citation>
    <scope>NUCLEOTIDE SEQUENCE</scope>
    <source>
        <strain evidence="2">Expedition CK06-06</strain>
    </source>
</reference>
<evidence type="ECO:0000313" key="2">
    <source>
        <dbReference type="EMBL" id="GAI72935.1"/>
    </source>
</evidence>